<feature type="compositionally biased region" description="Polar residues" evidence="1">
    <location>
        <begin position="177"/>
        <end position="197"/>
    </location>
</feature>
<feature type="region of interest" description="Disordered" evidence="1">
    <location>
        <begin position="170"/>
        <end position="202"/>
    </location>
</feature>
<keyword evidence="4" id="KW-1185">Reference proteome</keyword>
<dbReference type="Pfam" id="PF16761">
    <property type="entry name" value="Clr2_transil"/>
    <property type="match status" value="1"/>
</dbReference>
<accession>A0A9P7RVA4</accession>
<dbReference type="GO" id="GO:0033553">
    <property type="term" value="C:rDNA heterochromatin"/>
    <property type="evidence" value="ECO:0007669"/>
    <property type="project" value="TreeGrafter"/>
</dbReference>
<dbReference type="AlphaFoldDB" id="A0A9P7RVA4"/>
<name>A0A9P7RVA4_9AGAR</name>
<dbReference type="PANTHER" id="PTHR38046:SF1">
    <property type="entry name" value="CRYPTIC LOCI REGULATOR 2"/>
    <property type="match status" value="1"/>
</dbReference>
<comment type="caution">
    <text evidence="3">The sequence shown here is derived from an EMBL/GenBank/DDBJ whole genome shotgun (WGS) entry which is preliminary data.</text>
</comment>
<gene>
    <name evidence="3" type="ORF">E1B28_009548</name>
</gene>
<proteinExistence type="predicted"/>
<dbReference type="OrthoDB" id="3058459at2759"/>
<dbReference type="GO" id="GO:0070824">
    <property type="term" value="C:SHREC complex"/>
    <property type="evidence" value="ECO:0007669"/>
    <property type="project" value="InterPro"/>
</dbReference>
<feature type="domain" description="Cryptic loci regulator 2 N-terminal" evidence="2">
    <location>
        <begin position="75"/>
        <end position="136"/>
    </location>
</feature>
<dbReference type="PANTHER" id="PTHR38046">
    <property type="entry name" value="CRYPTIC LOCI REGULATOR 2"/>
    <property type="match status" value="1"/>
</dbReference>
<dbReference type="GO" id="GO:0030466">
    <property type="term" value="P:silent mating-type cassette heterochromatin formation"/>
    <property type="evidence" value="ECO:0007669"/>
    <property type="project" value="TreeGrafter"/>
</dbReference>
<evidence type="ECO:0000256" key="1">
    <source>
        <dbReference type="SAM" id="MobiDB-lite"/>
    </source>
</evidence>
<organism evidence="3 4">
    <name type="scientific">Marasmius oreades</name>
    <name type="common">fairy-ring Marasmius</name>
    <dbReference type="NCBI Taxonomy" id="181124"/>
    <lineage>
        <taxon>Eukaryota</taxon>
        <taxon>Fungi</taxon>
        <taxon>Dikarya</taxon>
        <taxon>Basidiomycota</taxon>
        <taxon>Agaricomycotina</taxon>
        <taxon>Agaricomycetes</taxon>
        <taxon>Agaricomycetidae</taxon>
        <taxon>Agaricales</taxon>
        <taxon>Marasmiineae</taxon>
        <taxon>Marasmiaceae</taxon>
        <taxon>Marasmius</taxon>
    </lineage>
</organism>
<dbReference type="InterPro" id="IPR038986">
    <property type="entry name" value="Clr2"/>
</dbReference>
<dbReference type="Proteomes" id="UP001049176">
    <property type="component" value="Chromosome 6"/>
</dbReference>
<dbReference type="GO" id="GO:0031934">
    <property type="term" value="C:mating-type region heterochromatin"/>
    <property type="evidence" value="ECO:0007669"/>
    <property type="project" value="TreeGrafter"/>
</dbReference>
<dbReference type="GeneID" id="66078624"/>
<dbReference type="EMBL" id="CM032186">
    <property type="protein sequence ID" value="KAG7090429.1"/>
    <property type="molecule type" value="Genomic_DNA"/>
</dbReference>
<evidence type="ECO:0000313" key="3">
    <source>
        <dbReference type="EMBL" id="KAG7090429.1"/>
    </source>
</evidence>
<reference evidence="3" key="1">
    <citation type="journal article" date="2021" name="Genome Biol. Evol.">
        <title>The assembled and annotated genome of the fairy-ring fungus Marasmius oreades.</title>
        <authorList>
            <person name="Hiltunen M."/>
            <person name="Ament-Velasquez S.L."/>
            <person name="Johannesson H."/>
        </authorList>
    </citation>
    <scope>NUCLEOTIDE SEQUENCE</scope>
    <source>
        <strain evidence="3">03SP1</strain>
    </source>
</reference>
<evidence type="ECO:0000313" key="4">
    <source>
        <dbReference type="Proteomes" id="UP001049176"/>
    </source>
</evidence>
<evidence type="ECO:0000259" key="2">
    <source>
        <dbReference type="Pfam" id="PF16761"/>
    </source>
</evidence>
<dbReference type="KEGG" id="more:E1B28_009548"/>
<protein>
    <recommendedName>
        <fullName evidence="2">Cryptic loci regulator 2 N-terminal domain-containing protein</fullName>
    </recommendedName>
</protein>
<dbReference type="RefSeq" id="XP_043006899.1">
    <property type="nucleotide sequence ID" value="XM_043154444.1"/>
</dbReference>
<sequence length="532" mass="60209">MVYSTSAGDGHGVLWVKFPRSDGYSRPPGWREGKNWKEVKDDELLEPYRWRWYKVIGEALARAFEWNVTDPTSCILSSFPQGYVFYFGDKQYKKSRKDFYLCGNKIFRSPVEFIEHAIWLYKNPNLTSEKCRCTKCTRTPQRAITKDLKSRGIFPEISLSQLTKQRRSNPIIRTRYPDSQPTFSSTGQETPTRSQTNPPSPEFQFRIGDLVDVLLEHTIESTNPNTSIRVWPATIVDVIPTLYPQLREAVGYISTGSDECSDIVVQVLGFTDLQLTLPPDEILSYNPIFHEFPFCATQALSLGIVGKDSVDHVREFVSLPSEFESAVPLYHHAVRLASKIASEWSILERCQTTGKTLDNGETLIQANSVWLGGEELQVGDFVKVALPKDSDVLNELVNPGPSPKLDGIFAHIYGFDIKIDTQARGVSADLSVSVALFKLEPEENDGKNRCTEDTGLPPPPVGFSFHLLHDSEVLNGDWITGRYYPDYLVQVITEKRLGLSEDDDEMLLEQLSKFWEVAGLKMGLVVKRLYMD</sequence>
<dbReference type="InterPro" id="IPR031915">
    <property type="entry name" value="Clr2_N"/>
</dbReference>